<dbReference type="AlphaFoldDB" id="A0A1R2CC15"/>
<dbReference type="Gene3D" id="3.30.2280.10">
    <property type="entry name" value="Hypothetical protein (hspc210)"/>
    <property type="match status" value="1"/>
</dbReference>
<reference evidence="2 3" key="1">
    <citation type="submission" date="2016-11" db="EMBL/GenBank/DDBJ databases">
        <title>The macronuclear genome of Stentor coeruleus: a giant cell with tiny introns.</title>
        <authorList>
            <person name="Slabodnick M."/>
            <person name="Ruby J.G."/>
            <person name="Reiff S.B."/>
            <person name="Swart E.C."/>
            <person name="Gosai S."/>
            <person name="Prabakaran S."/>
            <person name="Witkowska E."/>
            <person name="Larue G.E."/>
            <person name="Fisher S."/>
            <person name="Freeman R.M."/>
            <person name="Gunawardena J."/>
            <person name="Chu W."/>
            <person name="Stover N.A."/>
            <person name="Gregory B.D."/>
            <person name="Nowacki M."/>
            <person name="Derisi J."/>
            <person name="Roy S.W."/>
            <person name="Marshall W.F."/>
            <person name="Sood P."/>
        </authorList>
    </citation>
    <scope>NUCLEOTIDE SEQUENCE [LARGE SCALE GENOMIC DNA]</scope>
    <source>
        <strain evidence="2">WM001</strain>
    </source>
</reference>
<evidence type="ECO:0000259" key="1">
    <source>
        <dbReference type="Pfam" id="PF05303"/>
    </source>
</evidence>
<sequence>MNLADEVLEYKKHVANLEVDNQLVHIKTLENIQITVELRSNGYYVLSSTADLEQQGFDDLNQLLCSVSQSYRDSFTNELFSKLSKLSEEN</sequence>
<dbReference type="Proteomes" id="UP000187209">
    <property type="component" value="Unassembled WGS sequence"/>
</dbReference>
<feature type="domain" description="GSKIP" evidence="1">
    <location>
        <begin position="21"/>
        <end position="86"/>
    </location>
</feature>
<name>A0A1R2CC15_9CILI</name>
<accession>A0A1R2CC15</accession>
<keyword evidence="3" id="KW-1185">Reference proteome</keyword>
<organism evidence="2 3">
    <name type="scientific">Stentor coeruleus</name>
    <dbReference type="NCBI Taxonomy" id="5963"/>
    <lineage>
        <taxon>Eukaryota</taxon>
        <taxon>Sar</taxon>
        <taxon>Alveolata</taxon>
        <taxon>Ciliophora</taxon>
        <taxon>Postciliodesmatophora</taxon>
        <taxon>Heterotrichea</taxon>
        <taxon>Heterotrichida</taxon>
        <taxon>Stentoridae</taxon>
        <taxon>Stentor</taxon>
    </lineage>
</organism>
<dbReference type="InterPro" id="IPR023231">
    <property type="entry name" value="GSKIP_dom_sf"/>
</dbReference>
<dbReference type="SUPFAM" id="SSF103107">
    <property type="entry name" value="Hypothetical protein c14orf129, hspc210"/>
    <property type="match status" value="1"/>
</dbReference>
<gene>
    <name evidence="2" type="ORF">SteCoe_11937</name>
</gene>
<dbReference type="EMBL" id="MPUH01000203">
    <property type="protein sequence ID" value="OMJ86522.1"/>
    <property type="molecule type" value="Genomic_DNA"/>
</dbReference>
<evidence type="ECO:0000313" key="3">
    <source>
        <dbReference type="Proteomes" id="UP000187209"/>
    </source>
</evidence>
<comment type="caution">
    <text evidence="2">The sequence shown here is derived from an EMBL/GenBank/DDBJ whole genome shotgun (WGS) entry which is preliminary data.</text>
</comment>
<protein>
    <recommendedName>
        <fullName evidence="1">GSKIP domain-containing protein</fullName>
    </recommendedName>
</protein>
<evidence type="ECO:0000313" key="2">
    <source>
        <dbReference type="EMBL" id="OMJ86522.1"/>
    </source>
</evidence>
<dbReference type="Pfam" id="PF05303">
    <property type="entry name" value="GSKIP_dom"/>
    <property type="match status" value="1"/>
</dbReference>
<dbReference type="OrthoDB" id="5804279at2759"/>
<dbReference type="InterPro" id="IPR007967">
    <property type="entry name" value="GSKIP_dom"/>
</dbReference>
<proteinExistence type="predicted"/>